<dbReference type="EMBL" id="JBCDNA010000001">
    <property type="protein sequence ID" value="MEL4455379.1"/>
    <property type="molecule type" value="Genomic_DNA"/>
</dbReference>
<feature type="coiled-coil region" evidence="6">
    <location>
        <begin position="268"/>
        <end position="302"/>
    </location>
</feature>
<keyword evidence="9" id="KW-1185">Reference proteome</keyword>
<comment type="subcellular location">
    <subcellularLocation>
        <location evidence="4">Cytoplasm</location>
    </subcellularLocation>
</comment>
<dbReference type="Gene3D" id="1.20.58.410">
    <property type="entry name" value="Release factor"/>
    <property type="match status" value="1"/>
</dbReference>
<dbReference type="InterPro" id="IPR000352">
    <property type="entry name" value="Pep_chain_release_fac_I"/>
</dbReference>
<keyword evidence="3 4" id="KW-0648">Protein biosynthesis</keyword>
<evidence type="ECO:0000259" key="7">
    <source>
        <dbReference type="SMART" id="SM00937"/>
    </source>
</evidence>
<keyword evidence="6" id="KW-0175">Coiled coil</keyword>
<dbReference type="SMART" id="SM00937">
    <property type="entry name" value="PCRF"/>
    <property type="match status" value="1"/>
</dbReference>
<dbReference type="HAMAP" id="MF_00094">
    <property type="entry name" value="Rel_fac_2"/>
    <property type="match status" value="1"/>
</dbReference>
<dbReference type="PANTHER" id="PTHR43116:SF3">
    <property type="entry name" value="CLASS I PEPTIDE CHAIN RELEASE FACTOR"/>
    <property type="match status" value="1"/>
</dbReference>
<comment type="PTM">
    <text evidence="4">Methylated by PrmC. Methylation increases the termination efficiency of RF2.</text>
</comment>
<dbReference type="RefSeq" id="WP_342159197.1">
    <property type="nucleotide sequence ID" value="NZ_JBCDNA010000001.1"/>
</dbReference>
<name>A0ABU9KZ43_9FLAO</name>
<comment type="function">
    <text evidence="4">Peptide chain release factor 2 directs the termination of translation in response to the peptide chain termination codons UGA and UAA.</text>
</comment>
<evidence type="ECO:0000256" key="3">
    <source>
        <dbReference type="ARBA" id="ARBA00022917"/>
    </source>
</evidence>
<dbReference type="InterPro" id="IPR045853">
    <property type="entry name" value="Pep_chain_release_fac_I_sf"/>
</dbReference>
<proteinExistence type="inferred from homology"/>
<feature type="domain" description="Peptide chain release factor" evidence="7">
    <location>
        <begin position="81"/>
        <end position="189"/>
    </location>
</feature>
<sequence>MVTSDQIKDIIERIDNLKDYLDIDKKLIEISNEEEKASDPDFWNNSKEAERVMRILRGKKKWVEDYNQLKSYGEDLNVLYDFFKEDEASEQDVNDQYDKTMNLLESLEFKNMLSEEGDSLSAVLQITAGAGGTESCDWAQMLMRMYMMWSEKQGFKIKELNYQEGDVAGIKTVTLEIDGEYAFGYLKGENGVHRLVRISPFDSNAKRHTSFASVYVYPLADDTIEIEINPADITWDFARSGGAGGQNVNKVETKAILRHKPSGIMVVNSETRSQLENREKAMQMLKSQLYEIELQKQREKRDSIEAGKMKIDFGSQIRNYVMHPYKLVKDVRTQEETANVDAVMNGDIDNFIKAFLMINSDKANSKNEL</sequence>
<reference evidence="8 9" key="1">
    <citation type="submission" date="2024-04" db="EMBL/GenBank/DDBJ databases">
        <title>whole genome sequencing of Lutimonas vermicola strain IMCC1616.</title>
        <authorList>
            <person name="Bae S.S."/>
        </authorList>
    </citation>
    <scope>NUCLEOTIDE SEQUENCE [LARGE SCALE GENOMIC DNA]</scope>
    <source>
        <strain evidence="8 9">IMCC1616</strain>
    </source>
</reference>
<evidence type="ECO:0000313" key="9">
    <source>
        <dbReference type="Proteomes" id="UP001474120"/>
    </source>
</evidence>
<comment type="similarity">
    <text evidence="1 4">Belongs to the prokaryotic/mitochondrial release factor family.</text>
</comment>
<feature type="modified residue" description="N5-methylglutamine" evidence="4">
    <location>
        <position position="246"/>
    </location>
</feature>
<evidence type="ECO:0000256" key="6">
    <source>
        <dbReference type="SAM" id="Coils"/>
    </source>
</evidence>
<evidence type="ECO:0000313" key="8">
    <source>
        <dbReference type="EMBL" id="MEL4455379.1"/>
    </source>
</evidence>
<dbReference type="Proteomes" id="UP001474120">
    <property type="component" value="Unassembled WGS sequence"/>
</dbReference>
<evidence type="ECO:0000256" key="4">
    <source>
        <dbReference type="HAMAP-Rule" id="MF_00094"/>
    </source>
</evidence>
<dbReference type="NCBIfam" id="TIGR00020">
    <property type="entry name" value="prfB"/>
    <property type="match status" value="1"/>
</dbReference>
<dbReference type="Pfam" id="PF03462">
    <property type="entry name" value="PCRF"/>
    <property type="match status" value="1"/>
</dbReference>
<evidence type="ECO:0000256" key="5">
    <source>
        <dbReference type="NCBIfam" id="TIGR00020"/>
    </source>
</evidence>
<dbReference type="Pfam" id="PF00472">
    <property type="entry name" value="RF-1"/>
    <property type="match status" value="1"/>
</dbReference>
<protein>
    <recommendedName>
        <fullName evidence="4 5">Peptide chain release factor 2</fullName>
        <shortName evidence="4">RF-2</shortName>
    </recommendedName>
</protein>
<evidence type="ECO:0000256" key="2">
    <source>
        <dbReference type="ARBA" id="ARBA00022481"/>
    </source>
</evidence>
<evidence type="ECO:0000256" key="1">
    <source>
        <dbReference type="ARBA" id="ARBA00010835"/>
    </source>
</evidence>
<dbReference type="SUPFAM" id="SSF75620">
    <property type="entry name" value="Release factor"/>
    <property type="match status" value="1"/>
</dbReference>
<comment type="caution">
    <text evidence="8">The sequence shown here is derived from an EMBL/GenBank/DDBJ whole genome shotgun (WGS) entry which is preliminary data.</text>
</comment>
<dbReference type="InterPro" id="IPR004374">
    <property type="entry name" value="PrfB"/>
</dbReference>
<organism evidence="8 9">
    <name type="scientific">Lutimonas vermicola</name>
    <dbReference type="NCBI Taxonomy" id="414288"/>
    <lineage>
        <taxon>Bacteria</taxon>
        <taxon>Pseudomonadati</taxon>
        <taxon>Bacteroidota</taxon>
        <taxon>Flavobacteriia</taxon>
        <taxon>Flavobacteriales</taxon>
        <taxon>Flavobacteriaceae</taxon>
        <taxon>Lutimonas</taxon>
    </lineage>
</organism>
<keyword evidence="4" id="KW-0963">Cytoplasm</keyword>
<dbReference type="Gene3D" id="3.30.70.1660">
    <property type="match status" value="1"/>
</dbReference>
<accession>A0ABU9KZ43</accession>
<keyword evidence="2 4" id="KW-0488">Methylation</keyword>
<dbReference type="InterPro" id="IPR005139">
    <property type="entry name" value="PCRF"/>
</dbReference>
<dbReference type="Gene3D" id="3.30.160.20">
    <property type="match status" value="1"/>
</dbReference>
<dbReference type="PANTHER" id="PTHR43116">
    <property type="entry name" value="PEPTIDE CHAIN RELEASE FACTOR 2"/>
    <property type="match status" value="1"/>
</dbReference>
<gene>
    <name evidence="4 8" type="primary">prfB</name>
    <name evidence="8" type="ORF">AABB81_05690</name>
</gene>